<keyword evidence="2" id="KW-1185">Reference proteome</keyword>
<accession>A0ACB8CDV9</accession>
<protein>
    <submittedName>
        <fullName evidence="1">Uncharacterized protein</fullName>
    </submittedName>
</protein>
<dbReference type="Proteomes" id="UP000821865">
    <property type="component" value="Chromosome 7"/>
</dbReference>
<comment type="caution">
    <text evidence="1">The sequence shown here is derived from an EMBL/GenBank/DDBJ whole genome shotgun (WGS) entry which is preliminary data.</text>
</comment>
<proteinExistence type="predicted"/>
<reference evidence="1" key="1">
    <citation type="submission" date="2020-05" db="EMBL/GenBank/DDBJ databases">
        <title>Large-scale comparative analyses of tick genomes elucidate their genetic diversity and vector capacities.</title>
        <authorList>
            <person name="Jia N."/>
            <person name="Wang J."/>
            <person name="Shi W."/>
            <person name="Du L."/>
            <person name="Sun Y."/>
            <person name="Zhan W."/>
            <person name="Jiang J."/>
            <person name="Wang Q."/>
            <person name="Zhang B."/>
            <person name="Ji P."/>
            <person name="Sakyi L.B."/>
            <person name="Cui X."/>
            <person name="Yuan T."/>
            <person name="Jiang B."/>
            <person name="Yang W."/>
            <person name="Lam T.T.-Y."/>
            <person name="Chang Q."/>
            <person name="Ding S."/>
            <person name="Wang X."/>
            <person name="Zhu J."/>
            <person name="Ruan X."/>
            <person name="Zhao L."/>
            <person name="Wei J."/>
            <person name="Que T."/>
            <person name="Du C."/>
            <person name="Cheng J."/>
            <person name="Dai P."/>
            <person name="Han X."/>
            <person name="Huang E."/>
            <person name="Gao Y."/>
            <person name="Liu J."/>
            <person name="Shao H."/>
            <person name="Ye R."/>
            <person name="Li L."/>
            <person name="Wei W."/>
            <person name="Wang X."/>
            <person name="Wang C."/>
            <person name="Yang T."/>
            <person name="Huo Q."/>
            <person name="Li W."/>
            <person name="Guo W."/>
            <person name="Chen H."/>
            <person name="Zhou L."/>
            <person name="Ni X."/>
            <person name="Tian J."/>
            <person name="Zhou Y."/>
            <person name="Sheng Y."/>
            <person name="Liu T."/>
            <person name="Pan Y."/>
            <person name="Xia L."/>
            <person name="Li J."/>
            <person name="Zhao F."/>
            <person name="Cao W."/>
        </authorList>
    </citation>
    <scope>NUCLEOTIDE SEQUENCE</scope>
    <source>
        <strain evidence="1">Dsil-2018</strain>
    </source>
</reference>
<name>A0ACB8CDV9_DERSI</name>
<gene>
    <name evidence="1" type="ORF">HPB49_008062</name>
</gene>
<dbReference type="EMBL" id="CM023476">
    <property type="protein sequence ID" value="KAH7940914.1"/>
    <property type="molecule type" value="Genomic_DNA"/>
</dbReference>
<sequence>MNKVTEANETSRQENAALRTTINNLTIEIAEIQTTPSTSKAEEITTDTQETAVEEPAVKKRAVEATRKQTENDRIDNLEAKFEVRFTKFEQLITANIPAVAAMKQTMKTYQAKNTNRFAYIEKTLQPIVSHLTFAPLFAQHPPNQSTPYTPTQSWPPTQQPQKQA</sequence>
<evidence type="ECO:0000313" key="1">
    <source>
        <dbReference type="EMBL" id="KAH7940914.1"/>
    </source>
</evidence>
<evidence type="ECO:0000313" key="2">
    <source>
        <dbReference type="Proteomes" id="UP000821865"/>
    </source>
</evidence>
<organism evidence="1 2">
    <name type="scientific">Dermacentor silvarum</name>
    <name type="common">Tick</name>
    <dbReference type="NCBI Taxonomy" id="543639"/>
    <lineage>
        <taxon>Eukaryota</taxon>
        <taxon>Metazoa</taxon>
        <taxon>Ecdysozoa</taxon>
        <taxon>Arthropoda</taxon>
        <taxon>Chelicerata</taxon>
        <taxon>Arachnida</taxon>
        <taxon>Acari</taxon>
        <taxon>Parasitiformes</taxon>
        <taxon>Ixodida</taxon>
        <taxon>Ixodoidea</taxon>
        <taxon>Ixodidae</taxon>
        <taxon>Rhipicephalinae</taxon>
        <taxon>Dermacentor</taxon>
    </lineage>
</organism>